<dbReference type="Gene3D" id="3.90.1570.30">
    <property type="match status" value="1"/>
</dbReference>
<dbReference type="Proteomes" id="UP001354989">
    <property type="component" value="Chromosome"/>
</dbReference>
<gene>
    <name evidence="2" type="ORF">PEPS_20260</name>
</gene>
<evidence type="ECO:0000313" key="3">
    <source>
        <dbReference type="Proteomes" id="UP001354989"/>
    </source>
</evidence>
<protein>
    <submittedName>
        <fullName evidence="2">Restriction endonuclease subunit R</fullName>
    </submittedName>
</protein>
<keyword evidence="2" id="KW-0540">Nuclease</keyword>
<organism evidence="2 3">
    <name type="scientific">Persicobacter psychrovividus</name>
    <dbReference type="NCBI Taxonomy" id="387638"/>
    <lineage>
        <taxon>Bacteria</taxon>
        <taxon>Pseudomonadati</taxon>
        <taxon>Bacteroidota</taxon>
        <taxon>Cytophagia</taxon>
        <taxon>Cytophagales</taxon>
        <taxon>Persicobacteraceae</taxon>
        <taxon>Persicobacter</taxon>
    </lineage>
</organism>
<proteinExistence type="predicted"/>
<dbReference type="Pfam" id="PF13588">
    <property type="entry name" value="HSDR_N_2"/>
    <property type="match status" value="1"/>
</dbReference>
<dbReference type="GO" id="GO:0004519">
    <property type="term" value="F:endonuclease activity"/>
    <property type="evidence" value="ECO:0007669"/>
    <property type="project" value="UniProtKB-KW"/>
</dbReference>
<accession>A0ABM7VFJ8</accession>
<sequence length="146" mass="16719">MEKLNLPSFPFEIREASGRKLLFDPLRKKEVVLTPEEWVRQHFVQYLIQQCQYPSALISMESGLKYHGIQKRSDILIYDRNGAPFLLVECKAPKIKLDAKVVQQAATYNQSLRAPYIAITNGLQHGCMHCTPEGSKWISGFPPFPK</sequence>
<feature type="domain" description="Type I restriction enzyme R protein N-terminal" evidence="1">
    <location>
        <begin position="35"/>
        <end position="135"/>
    </location>
</feature>
<evidence type="ECO:0000313" key="2">
    <source>
        <dbReference type="EMBL" id="BDC99745.1"/>
    </source>
</evidence>
<keyword evidence="3" id="KW-1185">Reference proteome</keyword>
<reference evidence="2 3" key="1">
    <citation type="submission" date="2021-12" db="EMBL/GenBank/DDBJ databases">
        <title>Genome sequencing of bacteria with rrn-lacking chromosome and rrn-plasmid.</title>
        <authorList>
            <person name="Anda M."/>
            <person name="Iwasaki W."/>
        </authorList>
    </citation>
    <scope>NUCLEOTIDE SEQUENCE [LARGE SCALE GENOMIC DNA]</scope>
    <source>
        <strain evidence="2 3">NBRC 101262</strain>
    </source>
</reference>
<name>A0ABM7VFJ8_9BACT</name>
<dbReference type="EMBL" id="AP025292">
    <property type="protein sequence ID" value="BDC99745.1"/>
    <property type="molecule type" value="Genomic_DNA"/>
</dbReference>
<keyword evidence="2" id="KW-0255">Endonuclease</keyword>
<evidence type="ECO:0000259" key="1">
    <source>
        <dbReference type="Pfam" id="PF13588"/>
    </source>
</evidence>
<keyword evidence="2" id="KW-0378">Hydrolase</keyword>
<dbReference type="InterPro" id="IPR029464">
    <property type="entry name" value="HSDR_N"/>
</dbReference>